<keyword evidence="7" id="KW-1185">Reference proteome</keyword>
<dbReference type="Gene3D" id="2.60.40.10">
    <property type="entry name" value="Immunoglobulins"/>
    <property type="match status" value="1"/>
</dbReference>
<feature type="signal peptide" evidence="4">
    <location>
        <begin position="1"/>
        <end position="20"/>
    </location>
</feature>
<dbReference type="InterPro" id="IPR036881">
    <property type="entry name" value="Glyco_hydro_3_C_sf"/>
</dbReference>
<comment type="caution">
    <text evidence="6">The sequence shown here is derived from an EMBL/GenBank/DDBJ whole genome shotgun (WGS) entry which is preliminary data.</text>
</comment>
<gene>
    <name evidence="6" type="ORF">SNE40_020550</name>
</gene>
<dbReference type="Pfam" id="PF00933">
    <property type="entry name" value="Glyco_hydro_3"/>
    <property type="match status" value="1"/>
</dbReference>
<evidence type="ECO:0000313" key="6">
    <source>
        <dbReference type="EMBL" id="KAK6169508.1"/>
    </source>
</evidence>
<dbReference type="InterPro" id="IPR044993">
    <property type="entry name" value="BXL"/>
</dbReference>
<evidence type="ECO:0000259" key="5">
    <source>
        <dbReference type="SMART" id="SM01217"/>
    </source>
</evidence>
<evidence type="ECO:0000256" key="1">
    <source>
        <dbReference type="ARBA" id="ARBA00022729"/>
    </source>
</evidence>
<dbReference type="GO" id="GO:0009044">
    <property type="term" value="F:xylan 1,4-beta-xylosidase activity"/>
    <property type="evidence" value="ECO:0007669"/>
    <property type="project" value="InterPro"/>
</dbReference>
<dbReference type="InterPro" id="IPR017853">
    <property type="entry name" value="GH"/>
</dbReference>
<dbReference type="GO" id="GO:0031222">
    <property type="term" value="P:arabinan catabolic process"/>
    <property type="evidence" value="ECO:0007669"/>
    <property type="project" value="TreeGrafter"/>
</dbReference>
<dbReference type="GO" id="GO:0046556">
    <property type="term" value="F:alpha-L-arabinofuranosidase activity"/>
    <property type="evidence" value="ECO:0007669"/>
    <property type="project" value="TreeGrafter"/>
</dbReference>
<dbReference type="GO" id="GO:0045493">
    <property type="term" value="P:xylan catabolic process"/>
    <property type="evidence" value="ECO:0007669"/>
    <property type="project" value="InterPro"/>
</dbReference>
<accession>A0AAN8G7M2</accession>
<organism evidence="6 7">
    <name type="scientific">Patella caerulea</name>
    <name type="common">Rayed Mediterranean limpet</name>
    <dbReference type="NCBI Taxonomy" id="87958"/>
    <lineage>
        <taxon>Eukaryota</taxon>
        <taxon>Metazoa</taxon>
        <taxon>Spiralia</taxon>
        <taxon>Lophotrochozoa</taxon>
        <taxon>Mollusca</taxon>
        <taxon>Gastropoda</taxon>
        <taxon>Patellogastropoda</taxon>
        <taxon>Patelloidea</taxon>
        <taxon>Patellidae</taxon>
        <taxon>Patella</taxon>
    </lineage>
</organism>
<dbReference type="Gene3D" id="3.20.20.300">
    <property type="entry name" value="Glycoside hydrolase, family 3, N-terminal domain"/>
    <property type="match status" value="1"/>
</dbReference>
<keyword evidence="1 4" id="KW-0732">Signal</keyword>
<feature type="chain" id="PRO_5042979056" description="Fibronectin type III-like domain-containing protein" evidence="4">
    <location>
        <begin position="21"/>
        <end position="747"/>
    </location>
</feature>
<reference evidence="6 7" key="1">
    <citation type="submission" date="2024-01" db="EMBL/GenBank/DDBJ databases">
        <title>The genome of the rayed Mediterranean limpet Patella caerulea (Linnaeus, 1758).</title>
        <authorList>
            <person name="Anh-Thu Weber A."/>
            <person name="Halstead-Nussloch G."/>
        </authorList>
    </citation>
    <scope>NUCLEOTIDE SEQUENCE [LARGE SCALE GENOMIC DNA]</scope>
    <source>
        <strain evidence="6">AATW-2023a</strain>
        <tissue evidence="6">Whole specimen</tissue>
    </source>
</reference>
<dbReference type="InterPro" id="IPR001764">
    <property type="entry name" value="Glyco_hydro_3_N"/>
</dbReference>
<evidence type="ECO:0000256" key="3">
    <source>
        <dbReference type="ARBA" id="ARBA00023295"/>
    </source>
</evidence>
<protein>
    <recommendedName>
        <fullName evidence="5">Fibronectin type III-like domain-containing protein</fullName>
    </recommendedName>
</protein>
<dbReference type="Pfam" id="PF14310">
    <property type="entry name" value="Fn3-like"/>
    <property type="match status" value="1"/>
</dbReference>
<dbReference type="Gene3D" id="3.40.50.1700">
    <property type="entry name" value="Glycoside hydrolase family 3 C-terminal domain"/>
    <property type="match status" value="1"/>
</dbReference>
<dbReference type="AlphaFoldDB" id="A0AAN8G7M2"/>
<feature type="domain" description="Fibronectin type III-like" evidence="5">
    <location>
        <begin position="648"/>
        <end position="718"/>
    </location>
</feature>
<keyword evidence="2" id="KW-0378">Hydrolase</keyword>
<dbReference type="PANTHER" id="PTHR42721:SF42">
    <property type="entry name" value="FIBRONECTIN TYPE III-LIKE DOMAIN-CONTAINING PROTEIN"/>
    <property type="match status" value="1"/>
</dbReference>
<evidence type="ECO:0000256" key="2">
    <source>
        <dbReference type="ARBA" id="ARBA00022801"/>
    </source>
</evidence>
<sequence length="747" mass="81256">MIKLQNIVFCLLPLLGELTSYKYPFLNPNLPPDVRVDDLVGRLTLEEIQGQIAHGTGAAPAIDRLGIKPFVWWSNCARGDTGSGNATSFPESIGLSATFSPDLMFRVARVTALETRAKNNYFVKQGSYHIHQGLSCFSPTLDLYRDPRWGRDEGSWGEDTTLASSYAEAFVHGVQGDNSAYSLLTAACKHYTASGGPDSYPVSRLKFDAKVSMRDLQMSFLPGFKACVRAGTYGILCAYNSVNGVPACASKELLTDILRTDWGFTGYVISDVGAIEDIMTGHHYYNNSVDTVAGSLDAGCNINAGSTDPSKPNAYLSMVEAVKQGELNETFVRESVKPLWYTRMRLGEFDPPNMVPFNALNLSIIQTPAHRALSLEAAMKSFVLLKNKNNFLPLKQPKYNVVSIIGPMIDNPNAQTGNYAPNVMPEYTTTPIDGLSPLGVTVKSTPGCLGDNNCIQYNSTAVQMAVTGADVVFVCLGLGNAVESEGHDRKNISLPGHQLDILKDAVANSPPNAAIVLILFNAGTLDLRWPDSNDRVTSILEVFYPSQATGVALYNVITMKGGSDSVPSGRLPITWPMSDDQIPPITNYSMEGRTYRYLNTEPLYPFGYGLSYTTFKYSNLTLSQTIPAGSDFSGTVDVENTGTVDAEEVVQVYFSWVQPSVTVPKLQLGNFSRVVIPSGARITVPFTIKSDILAVWADDSTGWKIEDGSYTLSAGGQQPNQKRSISSNVLKSQFEILGSIYLGRSRN</sequence>
<dbReference type="InterPro" id="IPR002772">
    <property type="entry name" value="Glyco_hydro_3_C"/>
</dbReference>
<dbReference type="InterPro" id="IPR026891">
    <property type="entry name" value="Fn3-like"/>
</dbReference>
<dbReference type="PRINTS" id="PR00133">
    <property type="entry name" value="GLHYDRLASE3"/>
</dbReference>
<dbReference type="EMBL" id="JAZGQO010000015">
    <property type="protein sequence ID" value="KAK6169508.1"/>
    <property type="molecule type" value="Genomic_DNA"/>
</dbReference>
<evidence type="ECO:0000256" key="4">
    <source>
        <dbReference type="SAM" id="SignalP"/>
    </source>
</evidence>
<keyword evidence="3" id="KW-0326">Glycosidase</keyword>
<dbReference type="SMART" id="SM01217">
    <property type="entry name" value="Fn3_like"/>
    <property type="match status" value="1"/>
</dbReference>
<dbReference type="SUPFAM" id="SSF52279">
    <property type="entry name" value="Beta-D-glucan exohydrolase, C-terminal domain"/>
    <property type="match status" value="1"/>
</dbReference>
<dbReference type="InterPro" id="IPR036962">
    <property type="entry name" value="Glyco_hydro_3_N_sf"/>
</dbReference>
<dbReference type="SUPFAM" id="SSF51445">
    <property type="entry name" value="(Trans)glycosidases"/>
    <property type="match status" value="1"/>
</dbReference>
<dbReference type="InterPro" id="IPR013783">
    <property type="entry name" value="Ig-like_fold"/>
</dbReference>
<name>A0AAN8G7M2_PATCE</name>
<dbReference type="Proteomes" id="UP001347796">
    <property type="component" value="Unassembled WGS sequence"/>
</dbReference>
<evidence type="ECO:0000313" key="7">
    <source>
        <dbReference type="Proteomes" id="UP001347796"/>
    </source>
</evidence>
<dbReference type="Pfam" id="PF01915">
    <property type="entry name" value="Glyco_hydro_3_C"/>
    <property type="match status" value="1"/>
</dbReference>
<proteinExistence type="predicted"/>
<dbReference type="PANTHER" id="PTHR42721">
    <property type="entry name" value="SUGAR HYDROLASE-RELATED"/>
    <property type="match status" value="1"/>
</dbReference>